<name>A0A3G8WHZ7_9FLAO</name>
<dbReference type="InterPro" id="IPR007298">
    <property type="entry name" value="Cu-R_lipoprotein_NlpE"/>
</dbReference>
<evidence type="ECO:0000313" key="2">
    <source>
        <dbReference type="Proteomes" id="UP000282297"/>
    </source>
</evidence>
<organism evidence="1 2">
    <name type="scientific">Chryseobacterium taklimakanense</name>
    <dbReference type="NCBI Taxonomy" id="536441"/>
    <lineage>
        <taxon>Bacteria</taxon>
        <taxon>Pseudomonadati</taxon>
        <taxon>Bacteroidota</taxon>
        <taxon>Flavobacteriia</taxon>
        <taxon>Flavobacteriales</taxon>
        <taxon>Weeksellaceae</taxon>
        <taxon>Chryseobacterium group</taxon>
        <taxon>Chryseobacterium</taxon>
    </lineage>
</organism>
<reference evidence="2" key="1">
    <citation type="submission" date="2018-11" db="EMBL/GenBank/DDBJ databases">
        <title>Proposal to divide the Flavobacteriaceae and reorganize its genera based on Amino Acid Identity values calculated from whole genome sequences.</title>
        <authorList>
            <person name="Nicholson A.C."/>
            <person name="Gulvik C.A."/>
            <person name="Whitney A.M."/>
            <person name="Humrighouse B.W."/>
            <person name="Bell M."/>
            <person name="Holmes B."/>
            <person name="Steigerwalt A.B."/>
            <person name="Villarma A."/>
            <person name="Sheth M."/>
            <person name="Batra D."/>
            <person name="Pryor J."/>
            <person name="Bernardet J.-F."/>
            <person name="Hugo C."/>
            <person name="Kampfer P."/>
            <person name="Newman J.D."/>
            <person name="McQuiston J.R."/>
        </authorList>
    </citation>
    <scope>NUCLEOTIDE SEQUENCE [LARGE SCALE GENOMIC DNA]</scope>
    <source>
        <strain evidence="2">H4753</strain>
    </source>
</reference>
<evidence type="ECO:0000313" key="1">
    <source>
        <dbReference type="EMBL" id="AZI20169.1"/>
    </source>
</evidence>
<sequence>MFYGLILTSKIYFMKKMIMPVLVMSLALMSCKKSENTETAVSTTDSTATAMVTKDTATAATGDTTANSVDWAGTYAGTLPCASCPGIETQLTLNDDKTYTLESNYLEEKDGKFTDKGTFTFSDDGSFITLKDAKKADENRVFFVGEGKVWMAEKVGDRSMKKDYQLVKQ</sequence>
<dbReference type="EMBL" id="CP034171">
    <property type="protein sequence ID" value="AZI20169.1"/>
    <property type="molecule type" value="Genomic_DNA"/>
</dbReference>
<protein>
    <submittedName>
        <fullName evidence="1">Copper resistance protein NlpE</fullName>
    </submittedName>
</protein>
<dbReference type="Pfam" id="PF04170">
    <property type="entry name" value="NlpE"/>
    <property type="match status" value="1"/>
</dbReference>
<accession>A0A3G8WHZ7</accession>
<dbReference type="Proteomes" id="UP000282297">
    <property type="component" value="Chromosome"/>
</dbReference>
<proteinExistence type="predicted"/>
<gene>
    <name evidence="1" type="ORF">EIH08_05050</name>
</gene>
<dbReference type="AlphaFoldDB" id="A0A3G8WHZ7"/>
<dbReference type="Gene3D" id="2.40.128.640">
    <property type="match status" value="1"/>
</dbReference>